<protein>
    <submittedName>
        <fullName evidence="2">Uncharacterized protein</fullName>
    </submittedName>
</protein>
<keyword evidence="1" id="KW-0732">Signal</keyword>
<keyword evidence="3" id="KW-1185">Reference proteome</keyword>
<dbReference type="EMBL" id="CP015136">
    <property type="protein sequence ID" value="AMY08732.1"/>
    <property type="molecule type" value="Genomic_DNA"/>
</dbReference>
<name>A0A143PJG4_LUTPR</name>
<reference evidence="2 3" key="1">
    <citation type="journal article" date="2016" name="Genome Announc.">
        <title>First Complete Genome Sequence of a Subdivision 6 Acidobacterium Strain.</title>
        <authorList>
            <person name="Huang S."/>
            <person name="Vieira S."/>
            <person name="Bunk B."/>
            <person name="Riedel T."/>
            <person name="Sproer C."/>
            <person name="Overmann J."/>
        </authorList>
    </citation>
    <scope>NUCLEOTIDE SEQUENCE [LARGE SCALE GENOMIC DNA]</scope>
    <source>
        <strain evidence="3">DSM 100886 HEG_-6_39</strain>
    </source>
</reference>
<organism evidence="2 3">
    <name type="scientific">Luteitalea pratensis</name>
    <dbReference type="NCBI Taxonomy" id="1855912"/>
    <lineage>
        <taxon>Bacteria</taxon>
        <taxon>Pseudomonadati</taxon>
        <taxon>Acidobacteriota</taxon>
        <taxon>Vicinamibacteria</taxon>
        <taxon>Vicinamibacterales</taxon>
        <taxon>Vicinamibacteraceae</taxon>
        <taxon>Luteitalea</taxon>
    </lineage>
</organism>
<evidence type="ECO:0000256" key="1">
    <source>
        <dbReference type="SAM" id="SignalP"/>
    </source>
</evidence>
<proteinExistence type="predicted"/>
<evidence type="ECO:0000313" key="2">
    <source>
        <dbReference type="EMBL" id="AMY08732.1"/>
    </source>
</evidence>
<feature type="signal peptide" evidence="1">
    <location>
        <begin position="1"/>
        <end position="17"/>
    </location>
</feature>
<reference evidence="3" key="2">
    <citation type="submission" date="2016-04" db="EMBL/GenBank/DDBJ databases">
        <title>First Complete Genome Sequence of a Subdivision 6 Acidobacterium.</title>
        <authorList>
            <person name="Huang S."/>
            <person name="Vieira S."/>
            <person name="Bunk B."/>
            <person name="Riedel T."/>
            <person name="Sproeer C."/>
            <person name="Overmann J."/>
        </authorList>
    </citation>
    <scope>NUCLEOTIDE SEQUENCE [LARGE SCALE GENOMIC DNA]</scope>
    <source>
        <strain evidence="3">DSM 100886 HEG_-6_39</strain>
    </source>
</reference>
<gene>
    <name evidence="2" type="ORF">LuPra_01936</name>
</gene>
<dbReference type="STRING" id="1855912.LuPra_01936"/>
<sequence precursor="true">MAVLWLTVAAASAGAQATGPLNTITLPRAPTSSVEVRPLLPAWVAMPPTARILTSDGLEMRPLRNSAVTWENARVGMLVGALTNAGGCARDVRAFLQYTDHRWQPMGDPIESEARISQVQTGGVLPYRFRLKRADDFPVAPSGYILQVVQDGKPVADTLQWVSTARATPTSACVAGALALDAVVTQSRATLGGYRVTGTLTVTAGGPIRPESIAVTALLRDEAGDVLEVLTGVPVVSARDVSSGPIETGQVLQFAISTGIPLGKNVATTTIFTDVLADAQAAPGLPR</sequence>
<dbReference type="KEGG" id="abac:LuPra_01936"/>
<dbReference type="Proteomes" id="UP000076079">
    <property type="component" value="Chromosome"/>
</dbReference>
<accession>A0A143PJG4</accession>
<feature type="chain" id="PRO_5007511464" evidence="1">
    <location>
        <begin position="18"/>
        <end position="287"/>
    </location>
</feature>
<dbReference type="AlphaFoldDB" id="A0A143PJG4"/>
<evidence type="ECO:0000313" key="3">
    <source>
        <dbReference type="Proteomes" id="UP000076079"/>
    </source>
</evidence>